<proteinExistence type="predicted"/>
<organism evidence="1 2">
    <name type="scientific">Steinernema glaseri</name>
    <dbReference type="NCBI Taxonomy" id="37863"/>
    <lineage>
        <taxon>Eukaryota</taxon>
        <taxon>Metazoa</taxon>
        <taxon>Ecdysozoa</taxon>
        <taxon>Nematoda</taxon>
        <taxon>Chromadorea</taxon>
        <taxon>Rhabditida</taxon>
        <taxon>Tylenchina</taxon>
        <taxon>Panagrolaimomorpha</taxon>
        <taxon>Strongyloidoidea</taxon>
        <taxon>Steinernematidae</taxon>
        <taxon>Steinernema</taxon>
    </lineage>
</organism>
<reference evidence="2" key="1">
    <citation type="submission" date="2016-11" db="UniProtKB">
        <authorList>
            <consortium name="WormBaseParasite"/>
        </authorList>
    </citation>
    <scope>IDENTIFICATION</scope>
</reference>
<name>A0A1I7Z4W7_9BILA</name>
<sequence length="72" mass="8300">MVCKCREQYGDKACVYEADRFPGTGRRSHNYSLHRNVIKGHRKCTNFAPLIDQESWRPRKTVHQVGANGNPN</sequence>
<keyword evidence="1" id="KW-1185">Reference proteome</keyword>
<dbReference type="WBParaSite" id="L893_g22950.t1">
    <property type="protein sequence ID" value="L893_g22950.t1"/>
    <property type="gene ID" value="L893_g22950"/>
</dbReference>
<accession>A0A1I7Z4W7</accession>
<dbReference type="AlphaFoldDB" id="A0A1I7Z4W7"/>
<protein>
    <submittedName>
        <fullName evidence="2">DUF1540 domain-containing protein</fullName>
    </submittedName>
</protein>
<evidence type="ECO:0000313" key="1">
    <source>
        <dbReference type="Proteomes" id="UP000095287"/>
    </source>
</evidence>
<dbReference type="Proteomes" id="UP000095287">
    <property type="component" value="Unplaced"/>
</dbReference>
<evidence type="ECO:0000313" key="2">
    <source>
        <dbReference type="WBParaSite" id="L893_g22950.t1"/>
    </source>
</evidence>